<keyword evidence="2" id="KW-0520">NAD</keyword>
<dbReference type="EMBL" id="HBEF01018867">
    <property type="protein sequence ID" value="CAD8339496.1"/>
    <property type="molecule type" value="Transcribed_RNA"/>
</dbReference>
<dbReference type="SUPFAM" id="SSF51735">
    <property type="entry name" value="NAD(P)-binding Rossmann-fold domains"/>
    <property type="match status" value="1"/>
</dbReference>
<dbReference type="InterPro" id="IPR036291">
    <property type="entry name" value="NAD(P)-bd_dom_sf"/>
</dbReference>
<feature type="chain" id="PRO_5031429736" description="NAD-dependent epimerase/dehydratase domain-containing protein" evidence="3">
    <location>
        <begin position="18"/>
        <end position="315"/>
    </location>
</feature>
<evidence type="ECO:0000256" key="3">
    <source>
        <dbReference type="SAM" id="SignalP"/>
    </source>
</evidence>
<name>A0A7R9WYQ3_9STRA</name>
<sequence>MRQPAIFMFGIVSFVMAASFTVASAMATADNAVSECLVVGCGVLGTSLCKQIVASPDLASCKVTAATKTTNRHATILSEVLGDDSSDRFEVKTLDECKGTKYDNVVFCAPPSGFEDYPGAVRDVVENYWSSDKGVFVFTSAGSVYGPGEDGSTVDEQTPLADPESNPRAARLVNAEAAVLANGGCTLRLAGLYNLDRGAHNFWLSSGKPVGGRSDGIVNQLHYDDAAGSVLAALRAGPAVVSGKPFLISDGNPMSRREICVSALKAEKYQGMSLPDFLGTDSDPKGKTYDGSVSNKALNWSAQYESFDAFMMSQS</sequence>
<evidence type="ECO:0000256" key="2">
    <source>
        <dbReference type="ARBA" id="ARBA00023027"/>
    </source>
</evidence>
<evidence type="ECO:0000313" key="4">
    <source>
        <dbReference type="EMBL" id="CAD8339496.1"/>
    </source>
</evidence>
<dbReference type="PANTHER" id="PTHR43574">
    <property type="entry name" value="EPIMERASE-RELATED"/>
    <property type="match status" value="1"/>
</dbReference>
<evidence type="ECO:0008006" key="5">
    <source>
        <dbReference type="Google" id="ProtNLM"/>
    </source>
</evidence>
<organism evidence="4">
    <name type="scientific">Craspedostauros australis</name>
    <dbReference type="NCBI Taxonomy" id="1486917"/>
    <lineage>
        <taxon>Eukaryota</taxon>
        <taxon>Sar</taxon>
        <taxon>Stramenopiles</taxon>
        <taxon>Ochrophyta</taxon>
        <taxon>Bacillariophyta</taxon>
        <taxon>Bacillariophyceae</taxon>
        <taxon>Bacillariophycidae</taxon>
        <taxon>Naviculales</taxon>
        <taxon>Naviculaceae</taxon>
        <taxon>Craspedostauros</taxon>
    </lineage>
</organism>
<gene>
    <name evidence="4" type="ORF">CAUS1442_LOCUS11629</name>
</gene>
<evidence type="ECO:0000256" key="1">
    <source>
        <dbReference type="ARBA" id="ARBA00007637"/>
    </source>
</evidence>
<keyword evidence="3" id="KW-0732">Signal</keyword>
<protein>
    <recommendedName>
        <fullName evidence="5">NAD-dependent epimerase/dehydratase domain-containing protein</fullName>
    </recommendedName>
</protein>
<dbReference type="AlphaFoldDB" id="A0A7R9WYQ3"/>
<proteinExistence type="inferred from homology"/>
<comment type="similarity">
    <text evidence="1">Belongs to the NAD(P)-dependent epimerase/dehydratase family.</text>
</comment>
<reference evidence="4" key="1">
    <citation type="submission" date="2021-01" db="EMBL/GenBank/DDBJ databases">
        <authorList>
            <person name="Corre E."/>
            <person name="Pelletier E."/>
            <person name="Niang G."/>
            <person name="Scheremetjew M."/>
            <person name="Finn R."/>
            <person name="Kale V."/>
            <person name="Holt S."/>
            <person name="Cochrane G."/>
            <person name="Meng A."/>
            <person name="Brown T."/>
            <person name="Cohen L."/>
        </authorList>
    </citation>
    <scope>NUCLEOTIDE SEQUENCE</scope>
    <source>
        <strain evidence="4">CCMP3328</strain>
    </source>
</reference>
<dbReference type="Gene3D" id="3.40.50.720">
    <property type="entry name" value="NAD(P)-binding Rossmann-like Domain"/>
    <property type="match status" value="1"/>
</dbReference>
<accession>A0A7R9WYQ3</accession>
<feature type="signal peptide" evidence="3">
    <location>
        <begin position="1"/>
        <end position="17"/>
    </location>
</feature>